<dbReference type="GO" id="GO:0016791">
    <property type="term" value="F:phosphatase activity"/>
    <property type="evidence" value="ECO:0007669"/>
    <property type="project" value="TreeGrafter"/>
</dbReference>
<dbReference type="InterPro" id="IPR000014">
    <property type="entry name" value="PAS"/>
</dbReference>
<dbReference type="Gene3D" id="3.30.450.20">
    <property type="entry name" value="PAS domain"/>
    <property type="match status" value="1"/>
</dbReference>
<dbReference type="PANTHER" id="PTHR43156:SF2">
    <property type="entry name" value="STAGE II SPORULATION PROTEIN E"/>
    <property type="match status" value="1"/>
</dbReference>
<keyword evidence="4" id="KW-1185">Reference proteome</keyword>
<evidence type="ECO:0000313" key="4">
    <source>
        <dbReference type="Proteomes" id="UP000243342"/>
    </source>
</evidence>
<comment type="caution">
    <text evidence="3">The sequence shown here is derived from an EMBL/GenBank/DDBJ whole genome shotgun (WGS) entry which is preliminary data.</text>
</comment>
<dbReference type="PROSITE" id="PS50112">
    <property type="entry name" value="PAS"/>
    <property type="match status" value="1"/>
</dbReference>
<gene>
    <name evidence="3" type="ORF">BIV57_07410</name>
</gene>
<dbReference type="SMART" id="SM00331">
    <property type="entry name" value="PP2C_SIG"/>
    <property type="match status" value="1"/>
</dbReference>
<dbReference type="InterPro" id="IPR035965">
    <property type="entry name" value="PAS-like_dom_sf"/>
</dbReference>
<accession>A0A1J7C9E6</accession>
<dbReference type="EMBL" id="MLCF01000029">
    <property type="protein sequence ID" value="OIV38148.1"/>
    <property type="molecule type" value="Genomic_DNA"/>
</dbReference>
<organism evidence="3 4">
    <name type="scientific">Mangrovactinospora gilvigrisea</name>
    <dbReference type="NCBI Taxonomy" id="1428644"/>
    <lineage>
        <taxon>Bacteria</taxon>
        <taxon>Bacillati</taxon>
        <taxon>Actinomycetota</taxon>
        <taxon>Actinomycetes</taxon>
        <taxon>Kitasatosporales</taxon>
        <taxon>Streptomycetaceae</taxon>
        <taxon>Mangrovactinospora</taxon>
    </lineage>
</organism>
<dbReference type="STRING" id="1428644.BIV57_07410"/>
<dbReference type="Pfam" id="PF13185">
    <property type="entry name" value="GAF_2"/>
    <property type="match status" value="1"/>
</dbReference>
<dbReference type="SUPFAM" id="SSF55785">
    <property type="entry name" value="PYP-like sensor domain (PAS domain)"/>
    <property type="match status" value="1"/>
</dbReference>
<dbReference type="Gene3D" id="3.30.450.40">
    <property type="match status" value="1"/>
</dbReference>
<dbReference type="Pfam" id="PF07228">
    <property type="entry name" value="SpoIIE"/>
    <property type="match status" value="1"/>
</dbReference>
<dbReference type="Pfam" id="PF08448">
    <property type="entry name" value="PAS_4"/>
    <property type="match status" value="1"/>
</dbReference>
<name>A0A1J7C9E6_9ACTN</name>
<keyword evidence="1" id="KW-0378">Hydrolase</keyword>
<dbReference type="InterPro" id="IPR001932">
    <property type="entry name" value="PPM-type_phosphatase-like_dom"/>
</dbReference>
<dbReference type="SUPFAM" id="SSF55781">
    <property type="entry name" value="GAF domain-like"/>
    <property type="match status" value="1"/>
</dbReference>
<dbReference type="SUPFAM" id="SSF81606">
    <property type="entry name" value="PP2C-like"/>
    <property type="match status" value="1"/>
</dbReference>
<dbReference type="AlphaFoldDB" id="A0A1J7C9E6"/>
<proteinExistence type="predicted"/>
<dbReference type="Proteomes" id="UP000243342">
    <property type="component" value="Unassembled WGS sequence"/>
</dbReference>
<dbReference type="Gene3D" id="3.60.40.10">
    <property type="entry name" value="PPM-type phosphatase domain"/>
    <property type="match status" value="1"/>
</dbReference>
<evidence type="ECO:0000313" key="3">
    <source>
        <dbReference type="EMBL" id="OIV38148.1"/>
    </source>
</evidence>
<sequence>MVEGTMAGVALLGPDLRYLFVNEALAAMNGLPADEHVGRTIHEVVPGVDVAPGVLRSVIADGVPRNAWSRGHTRAPVGVEEREWFCTYHRVDRSDGTVLGYAVVITEITEDRRAMRELEGAQRRLLLVDAAATRIGTTLEVDRTCQELADLLAETVADIVGVEVFPVRGDGDGAGALGPPPPPGVVRLRRAALATHPDLLDLAKSFGEPGQLIDYQPGSAVPRCIDGGLPVVMNDYLDDDRLEGSAPSRARADAYRANGIHSGMIVPLAARGRDLGTVTLVRVGDSPPFDEEDTATAQALTRRAAIALDNARRFTREHGIALELQRALLPDPRGTSPDLELATRYLPAGEAELVGGDWYDAIPLPGGRTLLAMGDVMGHGVAAAAAMTHYRMLLRLSAQRDLPPDELLAMMDRNAEVAAGERPATCLLAVVDAAHERCTYASAGHLPPAVVDPDGTVRLLKVLPGPPLGAGAGAGRAAVYPVAEGPCAGGGTLLMFTDGLVERRSEDIDVSLGRLASLELPPAAPLEHLLDEVAGRLVTFPLADDVALLAARVRAAGKPTTGPFNAG</sequence>
<dbReference type="PANTHER" id="PTHR43156">
    <property type="entry name" value="STAGE II SPORULATION PROTEIN E-RELATED"/>
    <property type="match status" value="1"/>
</dbReference>
<reference evidence="3 4" key="1">
    <citation type="submission" date="2016-10" db="EMBL/GenBank/DDBJ databases">
        <title>Genome sequence of Streptomyces gilvigriseus MUSC 26.</title>
        <authorList>
            <person name="Lee L.-H."/>
            <person name="Ser H.-L."/>
        </authorList>
    </citation>
    <scope>NUCLEOTIDE SEQUENCE [LARGE SCALE GENOMIC DNA]</scope>
    <source>
        <strain evidence="3 4">MUSC 26</strain>
    </source>
</reference>
<dbReference type="InterPro" id="IPR036457">
    <property type="entry name" value="PPM-type-like_dom_sf"/>
</dbReference>
<protein>
    <recommendedName>
        <fullName evidence="2">PAS domain-containing protein</fullName>
    </recommendedName>
</protein>
<dbReference type="InterPro" id="IPR029016">
    <property type="entry name" value="GAF-like_dom_sf"/>
</dbReference>
<feature type="domain" description="PAS" evidence="2">
    <location>
        <begin position="1"/>
        <end position="45"/>
    </location>
</feature>
<evidence type="ECO:0000259" key="2">
    <source>
        <dbReference type="PROSITE" id="PS50112"/>
    </source>
</evidence>
<evidence type="ECO:0000256" key="1">
    <source>
        <dbReference type="ARBA" id="ARBA00022801"/>
    </source>
</evidence>
<dbReference type="SMART" id="SM00065">
    <property type="entry name" value="GAF"/>
    <property type="match status" value="1"/>
</dbReference>
<dbReference type="InterPro" id="IPR013656">
    <property type="entry name" value="PAS_4"/>
</dbReference>
<dbReference type="InterPro" id="IPR003018">
    <property type="entry name" value="GAF"/>
</dbReference>
<dbReference type="InterPro" id="IPR052016">
    <property type="entry name" value="Bact_Sigma-Reg"/>
</dbReference>